<dbReference type="Proteomes" id="UP001364211">
    <property type="component" value="Unassembled WGS sequence"/>
</dbReference>
<comment type="caution">
    <text evidence="3">The sequence shown here is derived from an EMBL/GenBank/DDBJ whole genome shotgun (WGS) entry which is preliminary data.</text>
</comment>
<keyword evidence="2" id="KW-0812">Transmembrane</keyword>
<gene>
    <name evidence="3" type="ORF">WJX68_09320</name>
</gene>
<feature type="region of interest" description="Disordered" evidence="1">
    <location>
        <begin position="150"/>
        <end position="170"/>
    </location>
</feature>
<dbReference type="EMBL" id="JBBJUP010000006">
    <property type="protein sequence ID" value="MEJ8279128.1"/>
    <property type="molecule type" value="Genomic_DNA"/>
</dbReference>
<evidence type="ECO:0000313" key="3">
    <source>
        <dbReference type="EMBL" id="MEJ8279128.1"/>
    </source>
</evidence>
<reference evidence="3 4" key="1">
    <citation type="submission" date="2024-03" db="EMBL/GenBank/DDBJ databases">
        <title>Draft genome sequence of Pseudonocardia sp. DW16-2.</title>
        <authorList>
            <person name="Duangmal K."/>
        </authorList>
    </citation>
    <scope>NUCLEOTIDE SEQUENCE [LARGE SCALE GENOMIC DNA]</scope>
    <source>
        <strain evidence="3 4">DW16-2</strain>
    </source>
</reference>
<feature type="compositionally biased region" description="Low complexity" evidence="1">
    <location>
        <begin position="1"/>
        <end position="19"/>
    </location>
</feature>
<feature type="transmembrane region" description="Helical" evidence="2">
    <location>
        <begin position="32"/>
        <end position="52"/>
    </location>
</feature>
<accession>A0ABU8T591</accession>
<evidence type="ECO:0000256" key="1">
    <source>
        <dbReference type="SAM" id="MobiDB-lite"/>
    </source>
</evidence>
<evidence type="ECO:0000313" key="4">
    <source>
        <dbReference type="Proteomes" id="UP001364211"/>
    </source>
</evidence>
<feature type="region of interest" description="Disordered" evidence="1">
    <location>
        <begin position="1"/>
        <end position="26"/>
    </location>
</feature>
<sequence length="246" mass="23333">MTSGRTTTTDRPAAAAGPRPGVPDRGRRLRPVLAAAVAVLVVAGAVAALGGAGSSAATAPAPAPAVSEAFAVTAPPGWTVAAGAPALDVFGVPFTRLAEVPPFAAGQCPPGAAPRGVAAAALVAVPAGTTVEQAAQAFARGAGESFYAGSAPQVAVGPPGPRPGTGGEPGTWVEATVRTDGTATGAQGCRATDGAVGVLAVPRTQARDGSVGVAMLVVAGDAAGGPGDTVPRSALTDLATSAVRPG</sequence>
<name>A0ABU8T591_9PSEU</name>
<keyword evidence="2" id="KW-1133">Transmembrane helix</keyword>
<dbReference type="RefSeq" id="WP_340288142.1">
    <property type="nucleotide sequence ID" value="NZ_JBBJUP010000006.1"/>
</dbReference>
<keyword evidence="2" id="KW-0472">Membrane</keyword>
<keyword evidence="4" id="KW-1185">Reference proteome</keyword>
<evidence type="ECO:0000256" key="2">
    <source>
        <dbReference type="SAM" id="Phobius"/>
    </source>
</evidence>
<organism evidence="3 4">
    <name type="scientific">Pseudonocardia spirodelae</name>
    <dbReference type="NCBI Taxonomy" id="3133431"/>
    <lineage>
        <taxon>Bacteria</taxon>
        <taxon>Bacillati</taxon>
        <taxon>Actinomycetota</taxon>
        <taxon>Actinomycetes</taxon>
        <taxon>Pseudonocardiales</taxon>
        <taxon>Pseudonocardiaceae</taxon>
        <taxon>Pseudonocardia</taxon>
    </lineage>
</organism>
<feature type="region of interest" description="Disordered" evidence="1">
    <location>
        <begin position="222"/>
        <end position="246"/>
    </location>
</feature>
<protein>
    <submittedName>
        <fullName evidence="3">Uncharacterized protein</fullName>
    </submittedName>
</protein>
<proteinExistence type="predicted"/>